<dbReference type="Proteomes" id="UP001165082">
    <property type="component" value="Unassembled WGS sequence"/>
</dbReference>
<name>A0A9W6ZI34_9STRA</name>
<evidence type="ECO:0000313" key="2">
    <source>
        <dbReference type="EMBL" id="GMH54899.1"/>
    </source>
</evidence>
<dbReference type="EMBL" id="BRXZ01002119">
    <property type="protein sequence ID" value="GMH54899.1"/>
    <property type="molecule type" value="Genomic_DNA"/>
</dbReference>
<sequence length="365" mass="40553">MPTLHTTATKTYFIAQHAGRKLAETTKAAAGLAKDGTVATAVLVKSGAKYITSHDEDWRPPELVERLKEEKELSPSKQTSSIAMEHFRSEQTYIEGLRSFYASGNYYGYAPNWWSNFLGFTANNHPVIAICFQSDIHPFSKCSRILCLFIVLSVSAVATVLLAEVRHLATDCCNTGCDEISNIVSANCSQAVVESHGGCCVGNTYTKEDGSELVSKDAYDIACILSAWGEFLPFWLSFLLSICDYLLTFIASGCGLAGTRFRCTYKSCRCASRLVLFIWTIVAMNILAATGYMFLQGDYDREGKMIDSVMTFALAQTLSWGWFFPIQGSLFVLGYRCSYRRFREKFPGLITILDDKVIMEKGDVV</sequence>
<protein>
    <submittedName>
        <fullName evidence="2">Uncharacterized protein</fullName>
    </submittedName>
</protein>
<proteinExistence type="predicted"/>
<keyword evidence="1" id="KW-1133">Transmembrane helix</keyword>
<feature type="transmembrane region" description="Helical" evidence="1">
    <location>
        <begin position="270"/>
        <end position="294"/>
    </location>
</feature>
<feature type="transmembrane region" description="Helical" evidence="1">
    <location>
        <begin position="314"/>
        <end position="335"/>
    </location>
</feature>
<gene>
    <name evidence="2" type="ORF">TrRE_jg5538</name>
</gene>
<keyword evidence="3" id="KW-1185">Reference proteome</keyword>
<feature type="transmembrane region" description="Helical" evidence="1">
    <location>
        <begin position="234"/>
        <end position="258"/>
    </location>
</feature>
<keyword evidence="1" id="KW-0472">Membrane</keyword>
<organism evidence="2 3">
    <name type="scientific">Triparma retinervis</name>
    <dbReference type="NCBI Taxonomy" id="2557542"/>
    <lineage>
        <taxon>Eukaryota</taxon>
        <taxon>Sar</taxon>
        <taxon>Stramenopiles</taxon>
        <taxon>Ochrophyta</taxon>
        <taxon>Bolidophyceae</taxon>
        <taxon>Parmales</taxon>
        <taxon>Triparmaceae</taxon>
        <taxon>Triparma</taxon>
    </lineage>
</organism>
<feature type="transmembrane region" description="Helical" evidence="1">
    <location>
        <begin position="145"/>
        <end position="163"/>
    </location>
</feature>
<reference evidence="2" key="1">
    <citation type="submission" date="2022-07" db="EMBL/GenBank/DDBJ databases">
        <title>Genome analysis of Parmales, a sister group of diatoms, reveals the evolutionary specialization of diatoms from phago-mixotrophs to photoautotrophs.</title>
        <authorList>
            <person name="Ban H."/>
            <person name="Sato S."/>
            <person name="Yoshikawa S."/>
            <person name="Kazumasa Y."/>
            <person name="Nakamura Y."/>
            <person name="Ichinomiya M."/>
            <person name="Saitoh K."/>
            <person name="Sato N."/>
            <person name="Blanc-Mathieu R."/>
            <person name="Endo H."/>
            <person name="Kuwata A."/>
            <person name="Ogata H."/>
        </authorList>
    </citation>
    <scope>NUCLEOTIDE SEQUENCE</scope>
</reference>
<evidence type="ECO:0000256" key="1">
    <source>
        <dbReference type="SAM" id="Phobius"/>
    </source>
</evidence>
<evidence type="ECO:0000313" key="3">
    <source>
        <dbReference type="Proteomes" id="UP001165082"/>
    </source>
</evidence>
<keyword evidence="1" id="KW-0812">Transmembrane</keyword>
<accession>A0A9W6ZI34</accession>
<dbReference type="AlphaFoldDB" id="A0A9W6ZI34"/>
<comment type="caution">
    <text evidence="2">The sequence shown here is derived from an EMBL/GenBank/DDBJ whole genome shotgun (WGS) entry which is preliminary data.</text>
</comment>